<organism evidence="1">
    <name type="scientific">marine sediment metagenome</name>
    <dbReference type="NCBI Taxonomy" id="412755"/>
    <lineage>
        <taxon>unclassified sequences</taxon>
        <taxon>metagenomes</taxon>
        <taxon>ecological metagenomes</taxon>
    </lineage>
</organism>
<comment type="caution">
    <text evidence="1">The sequence shown here is derived from an EMBL/GenBank/DDBJ whole genome shotgun (WGS) entry which is preliminary data.</text>
</comment>
<protein>
    <submittedName>
        <fullName evidence="1">Uncharacterized protein</fullName>
    </submittedName>
</protein>
<name>X0XLR4_9ZZZZ</name>
<proteinExistence type="predicted"/>
<feature type="non-terminal residue" evidence="1">
    <location>
        <position position="1"/>
    </location>
</feature>
<reference evidence="1" key="1">
    <citation type="journal article" date="2014" name="Front. Microbiol.">
        <title>High frequency of phylogenetically diverse reductive dehalogenase-homologous genes in deep subseafloor sedimentary metagenomes.</title>
        <authorList>
            <person name="Kawai M."/>
            <person name="Futagami T."/>
            <person name="Toyoda A."/>
            <person name="Takaki Y."/>
            <person name="Nishi S."/>
            <person name="Hori S."/>
            <person name="Arai W."/>
            <person name="Tsubouchi T."/>
            <person name="Morono Y."/>
            <person name="Uchiyama I."/>
            <person name="Ito T."/>
            <person name="Fujiyama A."/>
            <person name="Inagaki F."/>
            <person name="Takami H."/>
        </authorList>
    </citation>
    <scope>NUCLEOTIDE SEQUENCE</scope>
    <source>
        <strain evidence="1">Expedition CK06-06</strain>
    </source>
</reference>
<feature type="non-terminal residue" evidence="1">
    <location>
        <position position="53"/>
    </location>
</feature>
<dbReference type="EMBL" id="BARS01059304">
    <property type="protein sequence ID" value="GAG44110.1"/>
    <property type="molecule type" value="Genomic_DNA"/>
</dbReference>
<gene>
    <name evidence="1" type="ORF">S01H1_85985</name>
</gene>
<evidence type="ECO:0000313" key="1">
    <source>
        <dbReference type="EMBL" id="GAG44110.1"/>
    </source>
</evidence>
<dbReference type="AlphaFoldDB" id="X0XLR4"/>
<accession>X0XLR4</accession>
<sequence>AGLFALVLMSARVFRNMLDLRERRLLAETRAIRDEIVSRERGATGDAEARKRD</sequence>